<dbReference type="EMBL" id="JSVA01000002">
    <property type="protein sequence ID" value="KOF04411.1"/>
    <property type="molecule type" value="Genomic_DNA"/>
</dbReference>
<evidence type="ECO:0000313" key="1">
    <source>
        <dbReference type="EMBL" id="KOF04411.1"/>
    </source>
</evidence>
<organism evidence="1 2">
    <name type="scientific">Roseivirga seohaensis subsp. aquiponti</name>
    <dbReference type="NCBI Taxonomy" id="1566026"/>
    <lineage>
        <taxon>Bacteria</taxon>
        <taxon>Pseudomonadati</taxon>
        <taxon>Bacteroidota</taxon>
        <taxon>Cytophagia</taxon>
        <taxon>Cytophagales</taxon>
        <taxon>Roseivirgaceae</taxon>
        <taxon>Roseivirga</taxon>
    </lineage>
</organism>
<dbReference type="AlphaFoldDB" id="A0A0L8AQ89"/>
<proteinExistence type="predicted"/>
<dbReference type="Proteomes" id="UP000036908">
    <property type="component" value="Unassembled WGS sequence"/>
</dbReference>
<name>A0A0L8AQ89_9BACT</name>
<dbReference type="RefSeq" id="WP_053221827.1">
    <property type="nucleotide sequence ID" value="NZ_JSVA01000002.1"/>
</dbReference>
<dbReference type="OrthoDB" id="1036397at2"/>
<protein>
    <submittedName>
        <fullName evidence="1">Uncharacterized protein</fullName>
    </submittedName>
</protein>
<comment type="caution">
    <text evidence="1">The sequence shown here is derived from an EMBL/GenBank/DDBJ whole genome shotgun (WGS) entry which is preliminary data.</text>
</comment>
<evidence type="ECO:0000313" key="2">
    <source>
        <dbReference type="Proteomes" id="UP000036908"/>
    </source>
</evidence>
<sequence length="70" mass="7955">MIEVFATNITTEGKAKKVLTQIEEAFPDYIANFDLEDCDKILRIETHKTIIDTKSIIRLVNEMNGQASLL</sequence>
<accession>A0A0L8AQ89</accession>
<dbReference type="PATRIC" id="fig|1566026.4.peg.1624"/>
<keyword evidence="2" id="KW-1185">Reference proteome</keyword>
<reference evidence="2" key="1">
    <citation type="submission" date="2014-11" db="EMBL/GenBank/DDBJ databases">
        <title>Genome sequencing of Roseivirga sp. D-25.</title>
        <authorList>
            <person name="Selvaratnam C."/>
            <person name="Thevarajoo S."/>
            <person name="Goh K.M."/>
            <person name="Eee R."/>
            <person name="Chan K.-G."/>
            <person name="Chong C.S."/>
        </authorList>
    </citation>
    <scope>NUCLEOTIDE SEQUENCE [LARGE SCALE GENOMIC DNA]</scope>
    <source>
        <strain evidence="2">D-25</strain>
    </source>
</reference>
<gene>
    <name evidence="1" type="ORF">OB69_01005</name>
</gene>